<comment type="caution">
    <text evidence="1">The sequence shown here is derived from an EMBL/GenBank/DDBJ whole genome shotgun (WGS) entry which is preliminary data.</text>
</comment>
<name>R2NSY8_9ENTE</name>
<sequence>MNIQNDIAKLAEKYFDEEVKSIPEKLENNLSRFNREEKLQHIFTVTAALYSQAALNANSKVLSDILSKYELREK</sequence>
<gene>
    <name evidence="2" type="ORF">I590_00679</name>
    <name evidence="1" type="ORF">UAK_03938</name>
</gene>
<evidence type="ECO:0000313" key="3">
    <source>
        <dbReference type="Proteomes" id="UP000013877"/>
    </source>
</evidence>
<dbReference type="AlphaFoldDB" id="R2NSY8"/>
<dbReference type="PATRIC" id="fig|1158602.3.peg.3941"/>
<proteinExistence type="predicted"/>
<reference evidence="1 3" key="1">
    <citation type="submission" date="2013-02" db="EMBL/GenBank/DDBJ databases">
        <title>The Genome Sequence of Enterococcus raffinosus ATCC_49464.</title>
        <authorList>
            <consortium name="The Broad Institute Genome Sequencing Platform"/>
            <consortium name="The Broad Institute Genome Sequencing Center for Infectious Disease"/>
            <person name="Earl A.M."/>
            <person name="Gilmore M.S."/>
            <person name="Lebreton F."/>
            <person name="Walker B."/>
            <person name="Young S.K."/>
            <person name="Zeng Q."/>
            <person name="Gargeya S."/>
            <person name="Fitzgerald M."/>
            <person name="Haas B."/>
            <person name="Abouelleil A."/>
            <person name="Alvarado L."/>
            <person name="Arachchi H.M."/>
            <person name="Berlin A.M."/>
            <person name="Chapman S.B."/>
            <person name="Dewar J."/>
            <person name="Goldberg J."/>
            <person name="Griggs A."/>
            <person name="Gujja S."/>
            <person name="Hansen M."/>
            <person name="Howarth C."/>
            <person name="Imamovic A."/>
            <person name="Larimer J."/>
            <person name="McCowan C."/>
            <person name="Murphy C."/>
            <person name="Neiman D."/>
            <person name="Pearson M."/>
            <person name="Priest M."/>
            <person name="Roberts A."/>
            <person name="Saif S."/>
            <person name="Shea T."/>
            <person name="Sisk P."/>
            <person name="Sykes S."/>
            <person name="Wortman J."/>
            <person name="Nusbaum C."/>
            <person name="Birren B."/>
        </authorList>
    </citation>
    <scope>NUCLEOTIDE SEQUENCE [LARGE SCALE GENOMIC DNA]</scope>
    <source>
        <strain evidence="1 3">ATCC 49464</strain>
    </source>
</reference>
<evidence type="ECO:0000313" key="4">
    <source>
        <dbReference type="Proteomes" id="UP000014158"/>
    </source>
</evidence>
<reference evidence="2 4" key="2">
    <citation type="submission" date="2013-03" db="EMBL/GenBank/DDBJ databases">
        <title>The Genome Sequence of Enterococcus raffinosus ATCC_49464 (PacBio/Illumina hybrid assembly).</title>
        <authorList>
            <consortium name="The Broad Institute Genomics Platform"/>
            <consortium name="The Broad Institute Genome Sequencing Center for Infectious Disease"/>
            <person name="Earl A."/>
            <person name="Russ C."/>
            <person name="Gilmore M."/>
            <person name="Surin D."/>
            <person name="Walker B."/>
            <person name="Young S."/>
            <person name="Zeng Q."/>
            <person name="Gargeya S."/>
            <person name="Fitzgerald M."/>
            <person name="Haas B."/>
            <person name="Abouelleil A."/>
            <person name="Allen A.W."/>
            <person name="Alvarado L."/>
            <person name="Arachchi H.M."/>
            <person name="Berlin A.M."/>
            <person name="Chapman S.B."/>
            <person name="Gainer-Dewar J."/>
            <person name="Goldberg J."/>
            <person name="Griggs A."/>
            <person name="Gujja S."/>
            <person name="Hansen M."/>
            <person name="Howarth C."/>
            <person name="Imamovic A."/>
            <person name="Ireland A."/>
            <person name="Larimer J."/>
            <person name="McCowan C."/>
            <person name="Murphy C."/>
            <person name="Pearson M."/>
            <person name="Poon T.W."/>
            <person name="Priest M."/>
            <person name="Roberts A."/>
            <person name="Saif S."/>
            <person name="Shea T."/>
            <person name="Sisk P."/>
            <person name="Sykes S."/>
            <person name="Wortman J."/>
            <person name="Nusbaum C."/>
            <person name="Birren B."/>
        </authorList>
    </citation>
    <scope>NUCLEOTIDE SEQUENCE [LARGE SCALE GENOMIC DNA]</scope>
    <source>
        <strain evidence="2 4">ATCC 49464</strain>
    </source>
</reference>
<evidence type="ECO:0000313" key="1">
    <source>
        <dbReference type="EMBL" id="EOH74118.1"/>
    </source>
</evidence>
<protein>
    <submittedName>
        <fullName evidence="1">Uncharacterized protein</fullName>
    </submittedName>
</protein>
<organism evidence="1 3">
    <name type="scientific">Enterococcus raffinosus ATCC 49464</name>
    <dbReference type="NCBI Taxonomy" id="1158602"/>
    <lineage>
        <taxon>Bacteria</taxon>
        <taxon>Bacillati</taxon>
        <taxon>Bacillota</taxon>
        <taxon>Bacilli</taxon>
        <taxon>Lactobacillales</taxon>
        <taxon>Enterococcaceae</taxon>
        <taxon>Enterococcus</taxon>
    </lineage>
</organism>
<evidence type="ECO:0000313" key="2">
    <source>
        <dbReference type="EMBL" id="EOT82254.1"/>
    </source>
</evidence>
<keyword evidence="4" id="KW-1185">Reference proteome</keyword>
<dbReference type="EMBL" id="AJAL01000021">
    <property type="protein sequence ID" value="EOH74118.1"/>
    <property type="molecule type" value="Genomic_DNA"/>
</dbReference>
<dbReference type="Proteomes" id="UP000013877">
    <property type="component" value="Unassembled WGS sequence"/>
</dbReference>
<dbReference type="EMBL" id="ASWF01000001">
    <property type="protein sequence ID" value="EOT82254.1"/>
    <property type="molecule type" value="Genomic_DNA"/>
</dbReference>
<accession>R2NSY8</accession>
<dbReference type="HOGENOM" id="CLU_2682099_0_0_9"/>
<dbReference type="Proteomes" id="UP000014158">
    <property type="component" value="Unassembled WGS sequence"/>
</dbReference>
<dbReference type="RefSeq" id="WP_010747101.1">
    <property type="nucleotide sequence ID" value="NZ_ASWF01000001.1"/>
</dbReference>